<dbReference type="SUPFAM" id="SSF50916">
    <property type="entry name" value="Rap30/74 interaction domains"/>
    <property type="match status" value="1"/>
</dbReference>
<protein>
    <recommendedName>
        <fullName evidence="7">Transcription initiation factor IIF subunit alpha</fullName>
    </recommendedName>
</protein>
<sequence length="621" mass="69583">MSSNAVPRPRKRAAPSAFLQRKPPLKKAALSAAGTPSQRAHTSRPEPSNGVSGISESASTTHDRPPDQTFDVYISKSDLEQGMRFHGFKFDVKRDNEKAPTQIIDPWNASEFTRPVHLHRRYAHDKQDNGDQSDAPSGIDDKEREAFNAKKAERQAEREANQANIAPTSGAAKRAPRKKNEKNVMDVYYDENNPKQQKAAQLRYEETKPWHLEDFDNKNTWIGSYQEPLSEQSVLLTLPETADGPFTMVPVERWYKFTETGRLPSMSTEQAEKIMASKIKPSRWFMGTQVGQQEAKKAAVQMLKEKAAAARRAAEDDTAAAPRVKDEGDFYNADVDVLDMEFADEEFQDDDEGALVVGEDDADTREIERRIREEMRGANISAPGLKDQDADYDQEEEQQKQQGKEQKRRERRMKKQLIKKEKQYHYESDSDSDPYNDSSEETDSEEERERADEEKKAEEEALKLAQGEPSGASSKGTNTPSGRPEKKDGVRLTSLKRPGSPNLSDVSGNESRKKQRVANDETRRIRLKNSPPGSPRNDDTPSGSRAQSPAPVAMPSLDEVRAAIPPEGIAIKDLTLKFRARVQGKENTTAFIKLVSQAGQRDSTSKLIVPKAGEQEGTKEV</sequence>
<evidence type="ECO:0000256" key="1">
    <source>
        <dbReference type="ARBA" id="ARBA00004123"/>
    </source>
</evidence>
<keyword evidence="3 7" id="KW-0805">Transcription regulation</keyword>
<evidence type="ECO:0000256" key="3">
    <source>
        <dbReference type="ARBA" id="ARBA00023015"/>
    </source>
</evidence>
<dbReference type="InterPro" id="IPR011039">
    <property type="entry name" value="TFIIF_interaction"/>
</dbReference>
<evidence type="ECO:0000313" key="10">
    <source>
        <dbReference type="Proteomes" id="UP000192596"/>
    </source>
</evidence>
<reference evidence="10" key="1">
    <citation type="submission" date="2017-03" db="EMBL/GenBank/DDBJ databases">
        <title>Genomes of endolithic fungi from Antarctica.</title>
        <authorList>
            <person name="Coleine C."/>
            <person name="Masonjones S."/>
            <person name="Stajich J.E."/>
        </authorList>
    </citation>
    <scope>NUCLEOTIDE SEQUENCE [LARGE SCALE GENOMIC DNA]</scope>
    <source>
        <strain evidence="10">CCFEE 5527</strain>
    </source>
</reference>
<organism evidence="9 10">
    <name type="scientific">Cryoendolithus antarcticus</name>
    <dbReference type="NCBI Taxonomy" id="1507870"/>
    <lineage>
        <taxon>Eukaryota</taxon>
        <taxon>Fungi</taxon>
        <taxon>Dikarya</taxon>
        <taxon>Ascomycota</taxon>
        <taxon>Pezizomycotina</taxon>
        <taxon>Dothideomycetes</taxon>
        <taxon>Dothideomycetidae</taxon>
        <taxon>Cladosporiales</taxon>
        <taxon>Cladosporiaceae</taxon>
        <taxon>Cryoendolithus</taxon>
    </lineage>
</organism>
<dbReference type="InterPro" id="IPR008851">
    <property type="entry name" value="TFIIF-alpha"/>
</dbReference>
<proteinExistence type="inferred from homology"/>
<evidence type="ECO:0000256" key="6">
    <source>
        <dbReference type="ARBA" id="ARBA00023242"/>
    </source>
</evidence>
<dbReference type="GO" id="GO:0016251">
    <property type="term" value="F:RNA polymerase II general transcription initiation factor activity"/>
    <property type="evidence" value="ECO:0007669"/>
    <property type="project" value="TreeGrafter"/>
</dbReference>
<keyword evidence="6 7" id="KW-0539">Nucleus</keyword>
<dbReference type="Proteomes" id="UP000192596">
    <property type="component" value="Unassembled WGS sequence"/>
</dbReference>
<evidence type="ECO:0000256" key="8">
    <source>
        <dbReference type="SAM" id="MobiDB-lite"/>
    </source>
</evidence>
<evidence type="ECO:0000313" key="9">
    <source>
        <dbReference type="EMBL" id="OQO10626.1"/>
    </source>
</evidence>
<dbReference type="AlphaFoldDB" id="A0A1V8TGY7"/>
<feature type="compositionally biased region" description="Basic and acidic residues" evidence="8">
    <location>
        <begin position="397"/>
        <end position="408"/>
    </location>
</feature>
<feature type="compositionally biased region" description="Acidic residues" evidence="8">
    <location>
        <begin position="429"/>
        <end position="446"/>
    </location>
</feature>
<dbReference type="PANTHER" id="PTHR13011:SF0">
    <property type="entry name" value="GENERAL TRANSCRIPTION FACTOR IIF SUBUNIT 1"/>
    <property type="match status" value="1"/>
</dbReference>
<evidence type="ECO:0000256" key="7">
    <source>
        <dbReference type="RuleBase" id="RU366044"/>
    </source>
</evidence>
<evidence type="ECO:0000256" key="5">
    <source>
        <dbReference type="ARBA" id="ARBA00023163"/>
    </source>
</evidence>
<feature type="compositionally biased region" description="Basic and acidic residues" evidence="8">
    <location>
        <begin position="364"/>
        <end position="376"/>
    </location>
</feature>
<feature type="region of interest" description="Disordered" evidence="8">
    <location>
        <begin position="345"/>
        <end position="555"/>
    </location>
</feature>
<keyword evidence="5 7" id="KW-0804">Transcription</keyword>
<feature type="compositionally biased region" description="Acidic residues" evidence="8">
    <location>
        <begin position="345"/>
        <end position="363"/>
    </location>
</feature>
<keyword evidence="10" id="KW-1185">Reference proteome</keyword>
<feature type="compositionally biased region" description="Polar residues" evidence="8">
    <location>
        <begin position="471"/>
        <end position="481"/>
    </location>
</feature>
<feature type="compositionally biased region" description="Basic and acidic residues" evidence="8">
    <location>
        <begin position="139"/>
        <end position="160"/>
    </location>
</feature>
<evidence type="ECO:0000256" key="4">
    <source>
        <dbReference type="ARBA" id="ARBA00023125"/>
    </source>
</evidence>
<evidence type="ECO:0000256" key="2">
    <source>
        <dbReference type="ARBA" id="ARBA00005249"/>
    </source>
</evidence>
<comment type="subcellular location">
    <subcellularLocation>
        <location evidence="1 7">Nucleus</location>
    </subcellularLocation>
</comment>
<dbReference type="STRING" id="1507870.A0A1V8TGY7"/>
<comment type="similarity">
    <text evidence="2 7">Belongs to the TFIIF alpha subunit family.</text>
</comment>
<dbReference type="GO" id="GO:0005674">
    <property type="term" value="C:transcription factor TFIIF complex"/>
    <property type="evidence" value="ECO:0007669"/>
    <property type="project" value="TreeGrafter"/>
</dbReference>
<dbReference type="GO" id="GO:0006367">
    <property type="term" value="P:transcription initiation at RNA polymerase II promoter"/>
    <property type="evidence" value="ECO:0007669"/>
    <property type="project" value="InterPro"/>
</dbReference>
<dbReference type="Pfam" id="PF05793">
    <property type="entry name" value="TFIIF_alpha"/>
    <property type="match status" value="1"/>
</dbReference>
<comment type="function">
    <text evidence="7">TFIIF is a general transcription initiation factor that binds to RNA polymerase II and helps to recruit it to the initiation complex in collaboration with TFIIB. It promotes transcription elongation.</text>
</comment>
<dbReference type="InParanoid" id="A0A1V8TGY7"/>
<feature type="compositionally biased region" description="Basic and acidic residues" evidence="8">
    <location>
        <begin position="447"/>
        <end position="462"/>
    </location>
</feature>
<feature type="compositionally biased region" description="Polar residues" evidence="8">
    <location>
        <begin position="34"/>
        <end position="60"/>
    </location>
</feature>
<dbReference type="PANTHER" id="PTHR13011">
    <property type="entry name" value="TFIIF-ALPHA"/>
    <property type="match status" value="1"/>
</dbReference>
<accession>A0A1V8TGY7</accession>
<feature type="region of interest" description="Disordered" evidence="8">
    <location>
        <begin position="118"/>
        <end position="185"/>
    </location>
</feature>
<dbReference type="GO" id="GO:0003677">
    <property type="term" value="F:DNA binding"/>
    <property type="evidence" value="ECO:0007669"/>
    <property type="project" value="UniProtKB-KW"/>
</dbReference>
<dbReference type="GO" id="GO:0001096">
    <property type="term" value="F:TFIIF-class transcription factor complex binding"/>
    <property type="evidence" value="ECO:0007669"/>
    <property type="project" value="TreeGrafter"/>
</dbReference>
<dbReference type="OrthoDB" id="76676at2759"/>
<dbReference type="EMBL" id="NAJO01000008">
    <property type="protein sequence ID" value="OQO10626.1"/>
    <property type="molecule type" value="Genomic_DNA"/>
</dbReference>
<gene>
    <name evidence="9" type="ORF">B0A48_03924</name>
</gene>
<keyword evidence="4 7" id="KW-0238">DNA-binding</keyword>
<dbReference type="GO" id="GO:0032968">
    <property type="term" value="P:positive regulation of transcription elongation by RNA polymerase II"/>
    <property type="evidence" value="ECO:0007669"/>
    <property type="project" value="InterPro"/>
</dbReference>
<feature type="compositionally biased region" description="Basic and acidic residues" evidence="8">
    <location>
        <begin position="418"/>
        <end position="428"/>
    </location>
</feature>
<feature type="region of interest" description="Disordered" evidence="8">
    <location>
        <begin position="1"/>
        <end position="75"/>
    </location>
</feature>
<comment type="caution">
    <text evidence="9">The sequence shown here is derived from an EMBL/GenBank/DDBJ whole genome shotgun (WGS) entry which is preliminary data.</text>
</comment>
<name>A0A1V8TGY7_9PEZI</name>